<evidence type="ECO:0000256" key="2">
    <source>
        <dbReference type="ARBA" id="ARBA00022980"/>
    </source>
</evidence>
<feature type="compositionally biased region" description="Basic and acidic residues" evidence="7">
    <location>
        <begin position="100"/>
        <end position="132"/>
    </location>
</feature>
<dbReference type="GO" id="GO:1990904">
    <property type="term" value="C:ribonucleoprotein complex"/>
    <property type="evidence" value="ECO:0007669"/>
    <property type="project" value="UniProtKB-KW"/>
</dbReference>
<keyword evidence="3 6" id="KW-0687">Ribonucleoprotein</keyword>
<feature type="region of interest" description="Disordered" evidence="7">
    <location>
        <begin position="96"/>
        <end position="132"/>
    </location>
</feature>
<dbReference type="PANTHER" id="PTHR21011:SF1">
    <property type="entry name" value="SMALL RIBOSOMAL SUBUNIT PROTEIN BS6M"/>
    <property type="match status" value="1"/>
</dbReference>
<evidence type="ECO:0000256" key="1">
    <source>
        <dbReference type="ARBA" id="ARBA00009512"/>
    </source>
</evidence>
<dbReference type="InterPro" id="IPR014717">
    <property type="entry name" value="Transl_elong_EF1B/ribsomal_bS6"/>
</dbReference>
<evidence type="ECO:0000256" key="7">
    <source>
        <dbReference type="SAM" id="MobiDB-lite"/>
    </source>
</evidence>
<evidence type="ECO:0000256" key="4">
    <source>
        <dbReference type="ARBA" id="ARBA00035104"/>
    </source>
</evidence>
<dbReference type="InterPro" id="IPR035980">
    <property type="entry name" value="Ribosomal_bS6_sf"/>
</dbReference>
<protein>
    <recommendedName>
        <fullName evidence="5 6">Small ribosomal subunit protein bS6</fullName>
    </recommendedName>
</protein>
<gene>
    <name evidence="6 8" type="primary">rpsF</name>
    <name evidence="8" type="ORF">TRIP_B200224</name>
</gene>
<dbReference type="NCBIfam" id="TIGR00166">
    <property type="entry name" value="S6"/>
    <property type="match status" value="1"/>
</dbReference>
<name>A0A653A252_UNCDX</name>
<evidence type="ECO:0000313" key="8">
    <source>
        <dbReference type="EMBL" id="VBB42084.1"/>
    </source>
</evidence>
<accession>A0A653A252</accession>
<dbReference type="Pfam" id="PF01250">
    <property type="entry name" value="Ribosomal_S6"/>
    <property type="match status" value="1"/>
</dbReference>
<dbReference type="Gene3D" id="3.30.70.60">
    <property type="match status" value="1"/>
</dbReference>
<keyword evidence="6" id="KW-0699">rRNA-binding</keyword>
<dbReference type="GO" id="GO:0005840">
    <property type="term" value="C:ribosome"/>
    <property type="evidence" value="ECO:0007669"/>
    <property type="project" value="UniProtKB-KW"/>
</dbReference>
<evidence type="ECO:0000256" key="6">
    <source>
        <dbReference type="HAMAP-Rule" id="MF_00360"/>
    </source>
</evidence>
<dbReference type="GO" id="GO:0006412">
    <property type="term" value="P:translation"/>
    <property type="evidence" value="ECO:0007669"/>
    <property type="project" value="UniProtKB-UniRule"/>
</dbReference>
<evidence type="ECO:0000256" key="5">
    <source>
        <dbReference type="ARBA" id="ARBA00035294"/>
    </source>
</evidence>
<organism evidence="8">
    <name type="scientific">Uncultured Desulfatiglans sp</name>
    <dbReference type="NCBI Taxonomy" id="1748965"/>
    <lineage>
        <taxon>Bacteria</taxon>
        <taxon>Pseudomonadati</taxon>
        <taxon>Thermodesulfobacteriota</taxon>
        <taxon>Desulfobacteria</taxon>
        <taxon>Desulfatiglandales</taxon>
        <taxon>Desulfatiglandaceae</taxon>
        <taxon>Desulfatiglans</taxon>
        <taxon>environmental samples</taxon>
    </lineage>
</organism>
<dbReference type="HAMAP" id="MF_00360">
    <property type="entry name" value="Ribosomal_bS6"/>
    <property type="match status" value="1"/>
</dbReference>
<dbReference type="EMBL" id="UPXX01000013">
    <property type="protein sequence ID" value="VBB42084.1"/>
    <property type="molecule type" value="Genomic_DNA"/>
</dbReference>
<reference evidence="8" key="1">
    <citation type="submission" date="2018-07" db="EMBL/GenBank/DDBJ databases">
        <authorList>
            <consortium name="Genoscope - CEA"/>
            <person name="William W."/>
        </authorList>
    </citation>
    <scope>NUCLEOTIDE SEQUENCE</scope>
    <source>
        <strain evidence="8">IK1</strain>
    </source>
</reference>
<dbReference type="SUPFAM" id="SSF54995">
    <property type="entry name" value="Ribosomal protein S6"/>
    <property type="match status" value="1"/>
</dbReference>
<dbReference type="CDD" id="cd00473">
    <property type="entry name" value="bS6"/>
    <property type="match status" value="1"/>
</dbReference>
<sequence>MRYYETLYLINPDLAEEDYQSVSKKFVDIVGRHSGEVIEVQDWGRRPLAYDVKKFDKASFVLLRFCGENRVPEELQREMRLDDRVLKYQTVKLSEDADPEALRRQAEEARTKSQETPKSEAEEESESGKGEE</sequence>
<comment type="function">
    <text evidence="4 6">Binds together with bS18 to 16S ribosomal RNA.</text>
</comment>
<dbReference type="GO" id="GO:0003735">
    <property type="term" value="F:structural constituent of ribosome"/>
    <property type="evidence" value="ECO:0007669"/>
    <property type="project" value="InterPro"/>
</dbReference>
<dbReference type="InterPro" id="IPR020814">
    <property type="entry name" value="Ribosomal_S6_plastid/chlpt"/>
</dbReference>
<proteinExistence type="inferred from homology"/>
<keyword evidence="2 6" id="KW-0689">Ribosomal protein</keyword>
<comment type="similarity">
    <text evidence="1 6">Belongs to the bacterial ribosomal protein bS6 family.</text>
</comment>
<evidence type="ECO:0000256" key="3">
    <source>
        <dbReference type="ARBA" id="ARBA00023274"/>
    </source>
</evidence>
<dbReference type="GO" id="GO:0070181">
    <property type="term" value="F:small ribosomal subunit rRNA binding"/>
    <property type="evidence" value="ECO:0007669"/>
    <property type="project" value="TreeGrafter"/>
</dbReference>
<dbReference type="InterPro" id="IPR000529">
    <property type="entry name" value="Ribosomal_bS6"/>
</dbReference>
<dbReference type="AlphaFoldDB" id="A0A653A252"/>
<dbReference type="PANTHER" id="PTHR21011">
    <property type="entry name" value="MITOCHONDRIAL 28S RIBOSOMAL PROTEIN S6"/>
    <property type="match status" value="1"/>
</dbReference>
<keyword evidence="6" id="KW-0694">RNA-binding</keyword>
<dbReference type="GO" id="GO:0005737">
    <property type="term" value="C:cytoplasm"/>
    <property type="evidence" value="ECO:0007669"/>
    <property type="project" value="UniProtKB-ARBA"/>
</dbReference>